<dbReference type="Pfam" id="PF13181">
    <property type="entry name" value="TPR_8"/>
    <property type="match status" value="2"/>
</dbReference>
<dbReference type="Pfam" id="PF14559">
    <property type="entry name" value="TPR_19"/>
    <property type="match status" value="1"/>
</dbReference>
<dbReference type="Pfam" id="PF13432">
    <property type="entry name" value="TPR_16"/>
    <property type="match status" value="1"/>
</dbReference>
<feature type="domain" description="DUF5107" evidence="1">
    <location>
        <begin position="54"/>
        <end position="328"/>
    </location>
</feature>
<gene>
    <name evidence="2" type="ORF">LCGC14_0599400</name>
</gene>
<dbReference type="SUPFAM" id="SSF48452">
    <property type="entry name" value="TPR-like"/>
    <property type="match status" value="4"/>
</dbReference>
<dbReference type="Pfam" id="PF17128">
    <property type="entry name" value="DUF5107"/>
    <property type="match status" value="1"/>
</dbReference>
<protein>
    <recommendedName>
        <fullName evidence="1">DUF5107 domain-containing protein</fullName>
    </recommendedName>
</protein>
<dbReference type="InterPro" id="IPR019734">
    <property type="entry name" value="TPR_rpt"/>
</dbReference>
<dbReference type="EMBL" id="LAZR01000958">
    <property type="protein sequence ID" value="KKN53730.1"/>
    <property type="molecule type" value="Genomic_DNA"/>
</dbReference>
<dbReference type="InterPro" id="IPR033396">
    <property type="entry name" value="DUF5107"/>
</dbReference>
<dbReference type="Gene3D" id="1.25.40.10">
    <property type="entry name" value="Tetratricopeptide repeat domain"/>
    <property type="match status" value="4"/>
</dbReference>
<dbReference type="SMART" id="SM00028">
    <property type="entry name" value="TPR"/>
    <property type="match status" value="9"/>
</dbReference>
<evidence type="ECO:0000259" key="1">
    <source>
        <dbReference type="Pfam" id="PF17128"/>
    </source>
</evidence>
<accession>A0A0F9RB53</accession>
<dbReference type="PANTHER" id="PTHR12558:SF13">
    <property type="entry name" value="CELL DIVISION CYCLE PROTEIN 27 HOMOLOG"/>
    <property type="match status" value="1"/>
</dbReference>
<evidence type="ECO:0000313" key="2">
    <source>
        <dbReference type="EMBL" id="KKN53730.1"/>
    </source>
</evidence>
<name>A0A0F9RB53_9ZZZZ</name>
<comment type="caution">
    <text evidence="2">The sequence shown here is derived from an EMBL/GenBank/DDBJ whole genome shotgun (WGS) entry which is preliminary data.</text>
</comment>
<dbReference type="PROSITE" id="PS50005">
    <property type="entry name" value="TPR"/>
    <property type="match status" value="2"/>
</dbReference>
<proteinExistence type="predicted"/>
<dbReference type="InterPro" id="IPR011990">
    <property type="entry name" value="TPR-like_helical_dom_sf"/>
</dbReference>
<sequence length="1057" mass="123011">MKRKILLLIVLIPATLIICLSVSGEVSIKEIEMNIPTYATGPDDPSPPLWNLRVYPYPMQTDITRKRIIKKYRVVVMENEYIQLLILPDVGGRILAAIDKTNDNFDFIYHNQVMKPGLVALRGAWLSGGIEWNFPTLGHTVNTFSAVNYKVLNNADGSITCVVGTEEWVRRMKWEVFISIFPGRSYFKTRIRLYNRTLSHNNGYFWANAAIHARKETRVVFPPAGYTYAGGRKSPRPWPVYQGKDVSWYKNTAYAHDYFCGTAGDYNGAYNYEEDNGTAHYASRYESPGKKFWTWGTAPSGAIWEDLLTDEGGQYIEVQAGRLLTQGDTWIFEPHLIEEWDEWWYPLKNMHGFVKANPDAALNLELRDEEVFIALNTTRVFKGAEVRLFRGEKQIFSKRLDISPEGFYKKEIPSRERRGIYTLEFLDKYGQKIIDYTTEKPEISTPELQPDFSMQKSDSAEITFFKGYYSMKHWDTDGAMYYFMKALESDSEFSPALKWLGILYYKTGRTKEALDLFEKVLERNEDDHTARYYRALSKIKLGIRQGAEEDLYMISRRAAYRHVAPYLLAALEFEKENYRKAGELLKGALRNNPVDLKAIVMLAASKRHLNNKMEAETLIESALKEDPISPLALLEKELLSGGSELDILRADPEYYLEVATDYSEMNLTEDAIRILEIYGENTNARDYPIRYYYLGFFNDELKRKEEAAAYFKKAATCSPDYVFPFRVETESVLKLALEYNPSDWKAHYYLGNLLVAKLRWEEGLEHFKNAAEFSPEFPVIYRNLGEIYWKKYKDYERAREMYEKAVSFAPYDYRLYVDLDELYALTREHSARAKLYREAPRTVKKNFNYVLKRAQYYVDTGQYAKAFKILKSNTFLPWEGWTGAREVFVLAHLGRAYSYMTKGKYKKAINDFFEAMQYPENLGTGRPLHPLFTREYYFIGICYEKLGNKQRAEKYITKVKVETTGVPTVHSYYKALSLRKLGEGNEAERLLNEMKLKSESLIEHSRRIKPQYFLWASMACDALGEKIRAREYLRKAVEIDPSYRWAALFASEIILLE</sequence>
<dbReference type="AlphaFoldDB" id="A0A0F9RB53"/>
<reference evidence="2" key="1">
    <citation type="journal article" date="2015" name="Nature">
        <title>Complex archaea that bridge the gap between prokaryotes and eukaryotes.</title>
        <authorList>
            <person name="Spang A."/>
            <person name="Saw J.H."/>
            <person name="Jorgensen S.L."/>
            <person name="Zaremba-Niedzwiedzka K."/>
            <person name="Martijn J."/>
            <person name="Lind A.E."/>
            <person name="van Eijk R."/>
            <person name="Schleper C."/>
            <person name="Guy L."/>
            <person name="Ettema T.J."/>
        </authorList>
    </citation>
    <scope>NUCLEOTIDE SEQUENCE</scope>
</reference>
<organism evidence="2">
    <name type="scientific">marine sediment metagenome</name>
    <dbReference type="NCBI Taxonomy" id="412755"/>
    <lineage>
        <taxon>unclassified sequences</taxon>
        <taxon>metagenomes</taxon>
        <taxon>ecological metagenomes</taxon>
    </lineage>
</organism>
<dbReference type="PANTHER" id="PTHR12558">
    <property type="entry name" value="CELL DIVISION CYCLE 16,23,27"/>
    <property type="match status" value="1"/>
</dbReference>